<keyword evidence="1" id="KW-0963">Cytoplasm</keyword>
<dbReference type="EMBL" id="FWFD01000022">
    <property type="protein sequence ID" value="SLM87214.1"/>
    <property type="molecule type" value="Genomic_DNA"/>
</dbReference>
<protein>
    <submittedName>
        <fullName evidence="8">Accessory gene regulator A (Response regulator)</fullName>
    </submittedName>
</protein>
<keyword evidence="3" id="KW-0010">Activator</keyword>
<dbReference type="InterPro" id="IPR046947">
    <property type="entry name" value="LytR-like"/>
</dbReference>
<organism evidence="8 9">
    <name type="scientific">Vagococcus fluvialis bH819</name>
    <dbReference type="NCBI Taxonomy" id="1255619"/>
    <lineage>
        <taxon>Bacteria</taxon>
        <taxon>Bacillati</taxon>
        <taxon>Bacillota</taxon>
        <taxon>Bacilli</taxon>
        <taxon>Lactobacillales</taxon>
        <taxon>Enterococcaceae</taxon>
        <taxon>Vagococcus</taxon>
    </lineage>
</organism>
<evidence type="ECO:0000313" key="8">
    <source>
        <dbReference type="EMBL" id="SLM87214.1"/>
    </source>
</evidence>
<dbReference type="Gene3D" id="2.40.50.1020">
    <property type="entry name" value="LytTr DNA-binding domain"/>
    <property type="match status" value="1"/>
</dbReference>
<gene>
    <name evidence="8" type="ORF">FM121_14030</name>
</gene>
<dbReference type="GO" id="GO:0003677">
    <property type="term" value="F:DNA binding"/>
    <property type="evidence" value="ECO:0007669"/>
    <property type="project" value="InterPro"/>
</dbReference>
<evidence type="ECO:0000256" key="4">
    <source>
        <dbReference type="ARBA" id="ARBA00037164"/>
    </source>
</evidence>
<feature type="modified residue" description="4-aspartylphosphate" evidence="5">
    <location>
        <position position="62"/>
    </location>
</feature>
<evidence type="ECO:0000256" key="5">
    <source>
        <dbReference type="PROSITE-ProRule" id="PRU00169"/>
    </source>
</evidence>
<dbReference type="Pfam" id="PF04397">
    <property type="entry name" value="LytTR"/>
    <property type="match status" value="1"/>
</dbReference>
<dbReference type="SUPFAM" id="SSF52172">
    <property type="entry name" value="CheY-like"/>
    <property type="match status" value="1"/>
</dbReference>
<dbReference type="RefSeq" id="WP_086952832.1">
    <property type="nucleotide sequence ID" value="NZ_FWFD01000022.1"/>
</dbReference>
<dbReference type="InterPro" id="IPR007492">
    <property type="entry name" value="LytTR_DNA-bd_dom"/>
</dbReference>
<dbReference type="PANTHER" id="PTHR37299:SF3">
    <property type="entry name" value="STAGE 0 SPORULATION PROTEIN A HOMOLOG"/>
    <property type="match status" value="1"/>
</dbReference>
<dbReference type="AlphaFoldDB" id="A0A1X6WSF2"/>
<dbReference type="PROSITE" id="PS50930">
    <property type="entry name" value="HTH_LYTTR"/>
    <property type="match status" value="1"/>
</dbReference>
<evidence type="ECO:0000256" key="2">
    <source>
        <dbReference type="ARBA" id="ARBA00023012"/>
    </source>
</evidence>
<comment type="function">
    <text evidence="4">Required for high-level post-exponential phase expression of a series of secreted proteins.</text>
</comment>
<keyword evidence="2" id="KW-0902">Two-component regulatory system</keyword>
<dbReference type="GO" id="GO:0000156">
    <property type="term" value="F:phosphorelay response regulator activity"/>
    <property type="evidence" value="ECO:0007669"/>
    <property type="project" value="InterPro"/>
</dbReference>
<dbReference type="Gene3D" id="3.40.50.2300">
    <property type="match status" value="1"/>
</dbReference>
<evidence type="ECO:0000256" key="3">
    <source>
        <dbReference type="ARBA" id="ARBA00023159"/>
    </source>
</evidence>
<dbReference type="SMART" id="SM00850">
    <property type="entry name" value="LytTR"/>
    <property type="match status" value="1"/>
</dbReference>
<accession>A0A1X6WSF2</accession>
<dbReference type="PROSITE" id="PS50110">
    <property type="entry name" value="RESPONSE_REGULATORY"/>
    <property type="match status" value="1"/>
</dbReference>
<reference evidence="9" key="1">
    <citation type="submission" date="2017-02" db="EMBL/GenBank/DDBJ databases">
        <authorList>
            <person name="Dridi B."/>
        </authorList>
    </citation>
    <scope>NUCLEOTIDE SEQUENCE [LARGE SCALE GENOMIC DNA]</scope>
    <source>
        <strain evidence="9">bH819</strain>
    </source>
</reference>
<dbReference type="Proteomes" id="UP000195918">
    <property type="component" value="Unassembled WGS sequence"/>
</dbReference>
<dbReference type="PANTHER" id="PTHR37299">
    <property type="entry name" value="TRANSCRIPTIONAL REGULATOR-RELATED"/>
    <property type="match status" value="1"/>
</dbReference>
<evidence type="ECO:0000256" key="1">
    <source>
        <dbReference type="ARBA" id="ARBA00022490"/>
    </source>
</evidence>
<dbReference type="InterPro" id="IPR001789">
    <property type="entry name" value="Sig_transdc_resp-reg_receiver"/>
</dbReference>
<evidence type="ECO:0000259" key="6">
    <source>
        <dbReference type="PROSITE" id="PS50110"/>
    </source>
</evidence>
<dbReference type="Pfam" id="PF00072">
    <property type="entry name" value="Response_reg"/>
    <property type="match status" value="1"/>
</dbReference>
<sequence>MSYPIIICEDNLTQLQQMRTIIDNYILFHDELFEVKIATQSPDELIKYIKKFDINKGIYFLDIDLSHQLNGIDIAKIIRGIDVEAKIIFVTTHNEMAPITFKEKVEALDFIMKDQPIEELRAAIYSALEESQKRIDLMNDVRKNNFSFSISSQTYNLELSEVVLIETSTIPHRLDLYSKKGKYEFYGNLIDLELMYPSLLRLNRSCLVNPQNIKQVDYSKRSVCLQDDILRTFSLGKSKKIKEAMKTI</sequence>
<name>A0A1X6WSF2_9ENTE</name>
<dbReference type="OrthoDB" id="9809318at2"/>
<feature type="domain" description="Response regulatory" evidence="6">
    <location>
        <begin position="4"/>
        <end position="128"/>
    </location>
</feature>
<keyword evidence="5" id="KW-0597">Phosphoprotein</keyword>
<proteinExistence type="predicted"/>
<dbReference type="CDD" id="cd17533">
    <property type="entry name" value="REC_LytTR_AgrA-like"/>
    <property type="match status" value="1"/>
</dbReference>
<dbReference type="InterPro" id="IPR011006">
    <property type="entry name" value="CheY-like_superfamily"/>
</dbReference>
<keyword evidence="9" id="KW-1185">Reference proteome</keyword>
<feature type="domain" description="HTH LytTR-type" evidence="7">
    <location>
        <begin position="146"/>
        <end position="247"/>
    </location>
</feature>
<dbReference type="SMART" id="SM00448">
    <property type="entry name" value="REC"/>
    <property type="match status" value="1"/>
</dbReference>
<evidence type="ECO:0000259" key="7">
    <source>
        <dbReference type="PROSITE" id="PS50930"/>
    </source>
</evidence>
<evidence type="ECO:0000313" key="9">
    <source>
        <dbReference type="Proteomes" id="UP000195918"/>
    </source>
</evidence>